<organism evidence="2">
    <name type="scientific">Rhizophora mucronata</name>
    <name type="common">Asiatic mangrove</name>
    <dbReference type="NCBI Taxonomy" id="61149"/>
    <lineage>
        <taxon>Eukaryota</taxon>
        <taxon>Viridiplantae</taxon>
        <taxon>Streptophyta</taxon>
        <taxon>Embryophyta</taxon>
        <taxon>Tracheophyta</taxon>
        <taxon>Spermatophyta</taxon>
        <taxon>Magnoliopsida</taxon>
        <taxon>eudicotyledons</taxon>
        <taxon>Gunneridae</taxon>
        <taxon>Pentapetalae</taxon>
        <taxon>rosids</taxon>
        <taxon>fabids</taxon>
        <taxon>Malpighiales</taxon>
        <taxon>Rhizophoraceae</taxon>
        <taxon>Rhizophora</taxon>
    </lineage>
</organism>
<reference evidence="2" key="1">
    <citation type="submission" date="2018-02" db="EMBL/GenBank/DDBJ databases">
        <title>Rhizophora mucronata_Transcriptome.</title>
        <authorList>
            <person name="Meera S.P."/>
            <person name="Sreeshan A."/>
            <person name="Augustine A."/>
        </authorList>
    </citation>
    <scope>NUCLEOTIDE SEQUENCE</scope>
    <source>
        <tissue evidence="2">Leaf</tissue>
    </source>
</reference>
<evidence type="ECO:0000256" key="1">
    <source>
        <dbReference type="SAM" id="Phobius"/>
    </source>
</evidence>
<feature type="transmembrane region" description="Helical" evidence="1">
    <location>
        <begin position="6"/>
        <end position="25"/>
    </location>
</feature>
<name>A0A2P2Q5T1_RHIMU</name>
<dbReference type="EMBL" id="GGEC01081859">
    <property type="protein sequence ID" value="MBX62343.1"/>
    <property type="molecule type" value="Transcribed_RNA"/>
</dbReference>
<dbReference type="AlphaFoldDB" id="A0A2P2Q5T1"/>
<proteinExistence type="predicted"/>
<keyword evidence="1" id="KW-0812">Transmembrane</keyword>
<keyword evidence="1" id="KW-0472">Membrane</keyword>
<accession>A0A2P2Q5T1</accession>
<keyword evidence="1" id="KW-1133">Transmembrane helix</keyword>
<evidence type="ECO:0000313" key="2">
    <source>
        <dbReference type="EMBL" id="MBX62343.1"/>
    </source>
</evidence>
<sequence length="43" mass="5018">MSCSWWMVLLITVTYFLLVFQFVTIRLDVPFLLAIIACQILVP</sequence>
<protein>
    <submittedName>
        <fullName evidence="2">Uncharacterized protein</fullName>
    </submittedName>
</protein>